<feature type="transmembrane region" description="Helical" evidence="7">
    <location>
        <begin position="863"/>
        <end position="884"/>
    </location>
</feature>
<feature type="domain" description="FAD-binding PCMH-type" evidence="9">
    <location>
        <begin position="21"/>
        <end position="200"/>
    </location>
</feature>
<dbReference type="InterPro" id="IPR005828">
    <property type="entry name" value="MFS_sugar_transport-like"/>
</dbReference>
<gene>
    <name evidence="10" type="ORF">HETSPECPRED_000502</name>
</gene>
<dbReference type="OrthoDB" id="5296287at2759"/>
<evidence type="ECO:0008006" key="12">
    <source>
        <dbReference type="Google" id="ProtNLM"/>
    </source>
</evidence>
<dbReference type="FunFam" id="1.20.1250.20:FF:000190">
    <property type="entry name" value="Sugar transporter family protein"/>
    <property type="match status" value="1"/>
</dbReference>
<feature type="transmembrane region" description="Helical" evidence="7">
    <location>
        <begin position="704"/>
        <end position="725"/>
    </location>
</feature>
<dbReference type="InterPro" id="IPR016166">
    <property type="entry name" value="FAD-bd_PCMH"/>
</dbReference>
<feature type="region of interest" description="Disordered" evidence="6">
    <location>
        <begin position="1044"/>
        <end position="1069"/>
    </location>
</feature>
<feature type="transmembrane region" description="Helical" evidence="7">
    <location>
        <begin position="990"/>
        <end position="1011"/>
    </location>
</feature>
<dbReference type="PANTHER" id="PTHR23508:SF10">
    <property type="entry name" value="CARBOXYLIC ACID TRANSPORTER PROTEIN HOMOLOG"/>
    <property type="match status" value="1"/>
</dbReference>
<dbReference type="CDD" id="cd17316">
    <property type="entry name" value="MFS_SV2_like"/>
    <property type="match status" value="1"/>
</dbReference>
<evidence type="ECO:0000256" key="2">
    <source>
        <dbReference type="ARBA" id="ARBA00005466"/>
    </source>
</evidence>
<evidence type="ECO:0000256" key="1">
    <source>
        <dbReference type="ARBA" id="ARBA00004141"/>
    </source>
</evidence>
<comment type="subcellular location">
    <subcellularLocation>
        <location evidence="1">Membrane</location>
        <topology evidence="1">Multi-pass membrane protein</topology>
    </subcellularLocation>
</comment>
<dbReference type="Pfam" id="PF08031">
    <property type="entry name" value="BBE"/>
    <property type="match status" value="1"/>
</dbReference>
<dbReference type="PROSITE" id="PS51387">
    <property type="entry name" value="FAD_PCMH"/>
    <property type="match status" value="1"/>
</dbReference>
<feature type="domain" description="Major facilitator superfamily (MFS) profile" evidence="8">
    <location>
        <begin position="615"/>
        <end position="1016"/>
    </location>
</feature>
<dbReference type="InterPro" id="IPR012951">
    <property type="entry name" value="BBE"/>
</dbReference>
<dbReference type="EMBL" id="CAJPDS010000100">
    <property type="protein sequence ID" value="CAF9937339.1"/>
    <property type="molecule type" value="Genomic_DNA"/>
</dbReference>
<dbReference type="PANTHER" id="PTHR23508">
    <property type="entry name" value="CARBOXYLIC ACID TRANSPORTER PROTEIN HOMOLOG"/>
    <property type="match status" value="1"/>
</dbReference>
<evidence type="ECO:0000313" key="10">
    <source>
        <dbReference type="EMBL" id="CAF9937339.1"/>
    </source>
</evidence>
<dbReference type="InterPro" id="IPR006094">
    <property type="entry name" value="Oxid_FAD_bind_N"/>
</dbReference>
<dbReference type="SUPFAM" id="SSF56176">
    <property type="entry name" value="FAD-binding/transporter-associated domain-like"/>
    <property type="match status" value="1"/>
</dbReference>
<dbReference type="AlphaFoldDB" id="A0A8H3G6B5"/>
<comment type="similarity">
    <text evidence="2">Belongs to the oxygen-dependent FAD-linked oxidoreductase family.</text>
</comment>
<dbReference type="GO" id="GO:0005886">
    <property type="term" value="C:plasma membrane"/>
    <property type="evidence" value="ECO:0007669"/>
    <property type="project" value="TreeGrafter"/>
</dbReference>
<dbReference type="Gene3D" id="1.20.1250.20">
    <property type="entry name" value="MFS general substrate transporter like domains"/>
    <property type="match status" value="2"/>
</dbReference>
<comment type="caution">
    <text evidence="10">The sequence shown here is derived from an EMBL/GenBank/DDBJ whole genome shotgun (WGS) entry which is preliminary data.</text>
</comment>
<dbReference type="Pfam" id="PF00083">
    <property type="entry name" value="Sugar_tr"/>
    <property type="match status" value="1"/>
</dbReference>
<sequence length="1069" mass="116573">MAPFFANQSCDPFLSRTIPCTLGNYVNYAINVTERSDVSKGIAFATKHNIRLVIRNTGHDYNGKSTGAGALGIWTHYLKDIDFIDYKDAHYTGKAYKIGAGVQGIEVYEAGNKVGLTITSGECATVGVAGGYTQGGGHSALASKYGLAADQALEWEVVTGTGEFLTANRANNSDLYWALSGGGGGTYGIVWSLTAKAHFDNPVSGANLSWTNEGISQETFFKAIAAYFAWTPTVVDAGAMSLGFGTNTSFAVGPITAPGIPVAKLTALLQPLLDQLQDLGVNYTAPVLRQFPGYLEQFNAMMIPIAVGTSQYGGWLLPRSVVLDNPDGLAAAYSNITNGGAAGFTSVALNVNRTVAGDVDNAVLPAWRTTLLDVVITTWHLKGLITALTNKSSNWNFTAPISEMLSLQGDMTEKYIPALKQIAPDSGAYLNEGDFREPEWQRAFYGANFARLKRIKAKYDPDEVFYASTAVGSEDWVVVAPGRLCRRQALHETRQSGLVHWEPETSPHYRNFDNSFSPARHNLFHPNLQTSSSLPTTSRWPPPHRPDIVANMSDYAGEKLAGDGEKTSGEYVEHDEHMSTGRYIATRISSLKPPMNKAPNPFSLLRLLNTQQWLFFLVAFFAWSWDAFDFFTVSLTVEQLSEEFGKTAAQITWGITLVLMFRSIGSIVFGIAADRYGRKWPFIVNNILFIILELGTGFCNTYQQFLACRALFGIAMGGLYGNAAATALEDCPEATRGLLSGMLQQGYAFGYLLATVFARGLVGTTSHGWRPLFWFGACPPVLIIIFRLFLPETKSYLERQAVRAAKGNIASTFVAEGKVALKRHWLLLTYLVLLMAGFNFMSHGSQDLYPTMLKNQYNFSANAVTVTQVVANLGAMTGGTVIGYSSQIFGRRFSIIFISIIGGLLLYPYSFTGSKSVIAAAFFEQFCVQGAWGVIPIHLMELSPGSFRTFVVGTSYQLGNLVSSASSTIESTIGERFPLPPKGKVKRYEYGKVICIFMACVFVYVIILTLAGPERLGRKFGVAHDNDMAEAAGQEAMATVMHQRDALAPVEQDSSDDGRDSDHRKETVV</sequence>
<dbReference type="GO" id="GO:0071949">
    <property type="term" value="F:FAD binding"/>
    <property type="evidence" value="ECO:0007669"/>
    <property type="project" value="InterPro"/>
</dbReference>
<dbReference type="FunFam" id="1.20.1250.20:FF:000276">
    <property type="entry name" value="Sugar transporter family protein"/>
    <property type="match status" value="1"/>
</dbReference>
<keyword evidence="5 7" id="KW-0472">Membrane</keyword>
<keyword evidence="11" id="KW-1185">Reference proteome</keyword>
<protein>
    <recommendedName>
        <fullName evidence="12">Major facilitator superfamily (MFS) profile domain-containing protein</fullName>
    </recommendedName>
</protein>
<evidence type="ECO:0000256" key="6">
    <source>
        <dbReference type="SAM" id="MobiDB-lite"/>
    </source>
</evidence>
<dbReference type="GO" id="GO:0015355">
    <property type="term" value="F:secondary active monocarboxylate transmembrane transporter activity"/>
    <property type="evidence" value="ECO:0007669"/>
    <property type="project" value="TreeGrafter"/>
</dbReference>
<keyword evidence="4 7" id="KW-1133">Transmembrane helix</keyword>
<organism evidence="10 11">
    <name type="scientific">Heterodermia speciosa</name>
    <dbReference type="NCBI Taxonomy" id="116794"/>
    <lineage>
        <taxon>Eukaryota</taxon>
        <taxon>Fungi</taxon>
        <taxon>Dikarya</taxon>
        <taxon>Ascomycota</taxon>
        <taxon>Pezizomycotina</taxon>
        <taxon>Lecanoromycetes</taxon>
        <taxon>OSLEUM clade</taxon>
        <taxon>Lecanoromycetidae</taxon>
        <taxon>Caliciales</taxon>
        <taxon>Physciaceae</taxon>
        <taxon>Heterodermia</taxon>
    </lineage>
</organism>
<feature type="transmembrane region" description="Helical" evidence="7">
    <location>
        <begin position="772"/>
        <end position="790"/>
    </location>
</feature>
<feature type="transmembrane region" description="Helical" evidence="7">
    <location>
        <begin position="651"/>
        <end position="673"/>
    </location>
</feature>
<evidence type="ECO:0000313" key="11">
    <source>
        <dbReference type="Proteomes" id="UP000664521"/>
    </source>
</evidence>
<dbReference type="InterPro" id="IPR016169">
    <property type="entry name" value="FAD-bd_PCMH_sub2"/>
</dbReference>
<proteinExistence type="inferred from homology"/>
<evidence type="ECO:0000259" key="8">
    <source>
        <dbReference type="PROSITE" id="PS50850"/>
    </source>
</evidence>
<evidence type="ECO:0000256" key="3">
    <source>
        <dbReference type="ARBA" id="ARBA00022692"/>
    </source>
</evidence>
<dbReference type="Pfam" id="PF01565">
    <property type="entry name" value="FAD_binding_4"/>
    <property type="match status" value="1"/>
</dbReference>
<dbReference type="Proteomes" id="UP000664521">
    <property type="component" value="Unassembled WGS sequence"/>
</dbReference>
<evidence type="ECO:0000256" key="7">
    <source>
        <dbReference type="SAM" id="Phobius"/>
    </source>
</evidence>
<dbReference type="GO" id="GO:0035879">
    <property type="term" value="P:plasma membrane lactate transport"/>
    <property type="evidence" value="ECO:0007669"/>
    <property type="project" value="TreeGrafter"/>
</dbReference>
<name>A0A8H3G6B5_9LECA</name>
<dbReference type="Gene3D" id="3.30.465.10">
    <property type="match status" value="2"/>
</dbReference>
<dbReference type="SUPFAM" id="SSF103473">
    <property type="entry name" value="MFS general substrate transporter"/>
    <property type="match status" value="1"/>
</dbReference>
<feature type="transmembrane region" description="Helical" evidence="7">
    <location>
        <begin position="680"/>
        <end position="698"/>
    </location>
</feature>
<feature type="transmembrane region" description="Helical" evidence="7">
    <location>
        <begin position="746"/>
        <end position="766"/>
    </location>
</feature>
<evidence type="ECO:0000256" key="5">
    <source>
        <dbReference type="ARBA" id="ARBA00023136"/>
    </source>
</evidence>
<reference evidence="10" key="1">
    <citation type="submission" date="2021-03" db="EMBL/GenBank/DDBJ databases">
        <authorList>
            <person name="Tagirdzhanova G."/>
        </authorList>
    </citation>
    <scope>NUCLEOTIDE SEQUENCE</scope>
</reference>
<accession>A0A8H3G6B5</accession>
<dbReference type="InterPro" id="IPR036259">
    <property type="entry name" value="MFS_trans_sf"/>
</dbReference>
<evidence type="ECO:0000256" key="4">
    <source>
        <dbReference type="ARBA" id="ARBA00022989"/>
    </source>
</evidence>
<feature type="transmembrane region" description="Helical" evidence="7">
    <location>
        <begin position="825"/>
        <end position="843"/>
    </location>
</feature>
<feature type="transmembrane region" description="Helical" evidence="7">
    <location>
        <begin position="893"/>
        <end position="911"/>
    </location>
</feature>
<dbReference type="GO" id="GO:0016491">
    <property type="term" value="F:oxidoreductase activity"/>
    <property type="evidence" value="ECO:0007669"/>
    <property type="project" value="InterPro"/>
</dbReference>
<keyword evidence="3 7" id="KW-0812">Transmembrane</keyword>
<dbReference type="InterPro" id="IPR036318">
    <property type="entry name" value="FAD-bd_PCMH-like_sf"/>
</dbReference>
<dbReference type="InterPro" id="IPR020846">
    <property type="entry name" value="MFS_dom"/>
</dbReference>
<feature type="compositionally biased region" description="Basic and acidic residues" evidence="6">
    <location>
        <begin position="1056"/>
        <end position="1069"/>
    </location>
</feature>
<evidence type="ECO:0000259" key="9">
    <source>
        <dbReference type="PROSITE" id="PS51387"/>
    </source>
</evidence>
<feature type="transmembrane region" description="Helical" evidence="7">
    <location>
        <begin position="917"/>
        <end position="939"/>
    </location>
</feature>
<dbReference type="PROSITE" id="PS50850">
    <property type="entry name" value="MFS"/>
    <property type="match status" value="1"/>
</dbReference>